<dbReference type="EMBL" id="BAAAKV010000054">
    <property type="protein sequence ID" value="GAA1187729.1"/>
    <property type="molecule type" value="Genomic_DNA"/>
</dbReference>
<evidence type="ECO:0000313" key="3">
    <source>
        <dbReference type="Proteomes" id="UP001501371"/>
    </source>
</evidence>
<feature type="region of interest" description="Disordered" evidence="1">
    <location>
        <begin position="1"/>
        <end position="67"/>
    </location>
</feature>
<evidence type="ECO:0000313" key="2">
    <source>
        <dbReference type="EMBL" id="GAA1187729.1"/>
    </source>
</evidence>
<evidence type="ECO:0000256" key="1">
    <source>
        <dbReference type="SAM" id="MobiDB-lite"/>
    </source>
</evidence>
<gene>
    <name evidence="2" type="ORF">GCM10009654_51650</name>
</gene>
<protein>
    <submittedName>
        <fullName evidence="2">Uncharacterized protein</fullName>
    </submittedName>
</protein>
<name>A0ABN1V155_9ACTN</name>
<organism evidence="2 3">
    <name type="scientific">Streptomyces hebeiensis</name>
    <dbReference type="NCBI Taxonomy" id="229486"/>
    <lineage>
        <taxon>Bacteria</taxon>
        <taxon>Bacillati</taxon>
        <taxon>Actinomycetota</taxon>
        <taxon>Actinomycetes</taxon>
        <taxon>Kitasatosporales</taxon>
        <taxon>Streptomycetaceae</taxon>
        <taxon>Streptomyces</taxon>
    </lineage>
</organism>
<reference evidence="2 3" key="1">
    <citation type="journal article" date="2019" name="Int. J. Syst. Evol. Microbiol.">
        <title>The Global Catalogue of Microorganisms (GCM) 10K type strain sequencing project: providing services to taxonomists for standard genome sequencing and annotation.</title>
        <authorList>
            <consortium name="The Broad Institute Genomics Platform"/>
            <consortium name="The Broad Institute Genome Sequencing Center for Infectious Disease"/>
            <person name="Wu L."/>
            <person name="Ma J."/>
        </authorList>
    </citation>
    <scope>NUCLEOTIDE SEQUENCE [LARGE SCALE GENOMIC DNA]</scope>
    <source>
        <strain evidence="2 3">JCM 12696</strain>
    </source>
</reference>
<comment type="caution">
    <text evidence="2">The sequence shown here is derived from an EMBL/GenBank/DDBJ whole genome shotgun (WGS) entry which is preliminary data.</text>
</comment>
<sequence>MRERRWSASQAGASSAKRSVSRHSSVVNTGFGTAPAGHAGDGAGTDADADAGAGDRTGATASAGRTL</sequence>
<proteinExistence type="predicted"/>
<accession>A0ABN1V155</accession>
<keyword evidence="3" id="KW-1185">Reference proteome</keyword>
<dbReference type="Proteomes" id="UP001501371">
    <property type="component" value="Unassembled WGS sequence"/>
</dbReference>
<feature type="compositionally biased region" description="Low complexity" evidence="1">
    <location>
        <begin position="13"/>
        <end position="67"/>
    </location>
</feature>